<evidence type="ECO:0000256" key="5">
    <source>
        <dbReference type="ARBA" id="ARBA00022679"/>
    </source>
</evidence>
<dbReference type="GO" id="GO:0003919">
    <property type="term" value="F:FMN adenylyltransferase activity"/>
    <property type="evidence" value="ECO:0007669"/>
    <property type="project" value="UniProtKB-EC"/>
</dbReference>
<dbReference type="Pfam" id="PF06574">
    <property type="entry name" value="FAD_syn"/>
    <property type="match status" value="1"/>
</dbReference>
<keyword evidence="9" id="KW-0067">ATP-binding</keyword>
<evidence type="ECO:0000313" key="12">
    <source>
        <dbReference type="EMBL" id="ASU32109.1"/>
    </source>
</evidence>
<protein>
    <recommendedName>
        <fullName evidence="2">FAD synthase</fullName>
        <ecNumber evidence="2">2.7.7.2</ecNumber>
    </recommendedName>
</protein>
<organism evidence="12 13">
    <name type="scientific">Mucilaginibacter xinganensis</name>
    <dbReference type="NCBI Taxonomy" id="1234841"/>
    <lineage>
        <taxon>Bacteria</taxon>
        <taxon>Pseudomonadati</taxon>
        <taxon>Bacteroidota</taxon>
        <taxon>Sphingobacteriia</taxon>
        <taxon>Sphingobacteriales</taxon>
        <taxon>Sphingobacteriaceae</taxon>
        <taxon>Mucilaginibacter</taxon>
    </lineage>
</organism>
<dbReference type="EMBL" id="CP022743">
    <property type="protein sequence ID" value="ASU32109.1"/>
    <property type="molecule type" value="Genomic_DNA"/>
</dbReference>
<keyword evidence="13" id="KW-1185">Reference proteome</keyword>
<reference evidence="12 13" key="1">
    <citation type="submission" date="2017-08" db="EMBL/GenBank/DDBJ databases">
        <title>Complete genome sequence of Mucilaginibacter sp. strain BJC16-A31.</title>
        <authorList>
            <consortium name="Henan University of Science and Technology"/>
            <person name="You X."/>
        </authorList>
    </citation>
    <scope>NUCLEOTIDE SEQUENCE [LARGE SCALE GENOMIC DNA]</scope>
    <source>
        <strain evidence="12 13">BJC16-A31</strain>
    </source>
</reference>
<dbReference type="Gene3D" id="3.40.50.620">
    <property type="entry name" value="HUPs"/>
    <property type="match status" value="1"/>
</dbReference>
<dbReference type="GO" id="GO:0006747">
    <property type="term" value="P:FAD biosynthetic process"/>
    <property type="evidence" value="ECO:0007669"/>
    <property type="project" value="UniProtKB-UniPathway"/>
</dbReference>
<keyword evidence="3" id="KW-0285">Flavoprotein</keyword>
<keyword evidence="6" id="KW-0548">Nucleotidyltransferase</keyword>
<keyword evidence="5" id="KW-0808">Transferase</keyword>
<evidence type="ECO:0000256" key="9">
    <source>
        <dbReference type="ARBA" id="ARBA00022840"/>
    </source>
</evidence>
<name>A0A223NQC9_9SPHI</name>
<proteinExistence type="predicted"/>
<evidence type="ECO:0000256" key="4">
    <source>
        <dbReference type="ARBA" id="ARBA00022643"/>
    </source>
</evidence>
<evidence type="ECO:0000256" key="3">
    <source>
        <dbReference type="ARBA" id="ARBA00022630"/>
    </source>
</evidence>
<feature type="domain" description="FAD synthetase" evidence="11">
    <location>
        <begin position="7"/>
        <end position="148"/>
    </location>
</feature>
<evidence type="ECO:0000313" key="13">
    <source>
        <dbReference type="Proteomes" id="UP000215002"/>
    </source>
</evidence>
<dbReference type="GO" id="GO:0005524">
    <property type="term" value="F:ATP binding"/>
    <property type="evidence" value="ECO:0007669"/>
    <property type="project" value="UniProtKB-KW"/>
</dbReference>
<dbReference type="EC" id="2.7.7.2" evidence="2"/>
<dbReference type="Proteomes" id="UP000215002">
    <property type="component" value="Chromosome"/>
</dbReference>
<dbReference type="SUPFAM" id="SSF52374">
    <property type="entry name" value="Nucleotidylyl transferase"/>
    <property type="match status" value="1"/>
</dbReference>
<dbReference type="InterPro" id="IPR015864">
    <property type="entry name" value="FAD_synthase"/>
</dbReference>
<dbReference type="AlphaFoldDB" id="A0A223NQC9"/>
<keyword evidence="8" id="KW-0274">FAD</keyword>
<dbReference type="KEGG" id="muc:MuYL_0206"/>
<evidence type="ECO:0000256" key="7">
    <source>
        <dbReference type="ARBA" id="ARBA00022741"/>
    </source>
</evidence>
<comment type="pathway">
    <text evidence="1">Cofactor biosynthesis; FAD biosynthesis; FAD from FMN: step 1/1.</text>
</comment>
<dbReference type="OrthoDB" id="9821297at2"/>
<gene>
    <name evidence="12" type="ORF">MuYL_0206</name>
</gene>
<evidence type="ECO:0000256" key="6">
    <source>
        <dbReference type="ARBA" id="ARBA00022695"/>
    </source>
</evidence>
<evidence type="ECO:0000256" key="10">
    <source>
        <dbReference type="ARBA" id="ARBA00049494"/>
    </source>
</evidence>
<dbReference type="InterPro" id="IPR014729">
    <property type="entry name" value="Rossmann-like_a/b/a_fold"/>
</dbReference>
<dbReference type="GO" id="GO:0009231">
    <property type="term" value="P:riboflavin biosynthetic process"/>
    <property type="evidence" value="ECO:0007669"/>
    <property type="project" value="InterPro"/>
</dbReference>
<sequence>MIFHKAINNNIISILGTWDPLLPRHRAIFKKLLTYSKSKGLNPYVIIVYPQPGIFIYGNVYKDYFDLPARIELFKYLGINNVLVLDIGRDDLRAGAAGLFDELFKDSTMQLKELWAGENQYFGTGEKGLTWALQDECRERGIRLHTLKNSFKVVLDKDEVARSFRTGNFRQAAAIVGHFPTYFLHPGHHIKMYDGTYSACLRITPFDKTNEIPVTVTIADEQLAEFNHPGGYSWLVLNGVAGV</sequence>
<evidence type="ECO:0000256" key="1">
    <source>
        <dbReference type="ARBA" id="ARBA00004726"/>
    </source>
</evidence>
<dbReference type="RefSeq" id="WP_094568753.1">
    <property type="nucleotide sequence ID" value="NZ_CP022743.1"/>
</dbReference>
<keyword evidence="7" id="KW-0547">Nucleotide-binding</keyword>
<accession>A0A223NQC9</accession>
<comment type="catalytic activity">
    <reaction evidence="10">
        <text>FMN + ATP + H(+) = FAD + diphosphate</text>
        <dbReference type="Rhea" id="RHEA:17237"/>
        <dbReference type="ChEBI" id="CHEBI:15378"/>
        <dbReference type="ChEBI" id="CHEBI:30616"/>
        <dbReference type="ChEBI" id="CHEBI:33019"/>
        <dbReference type="ChEBI" id="CHEBI:57692"/>
        <dbReference type="ChEBI" id="CHEBI:58210"/>
        <dbReference type="EC" id="2.7.7.2"/>
    </reaction>
</comment>
<evidence type="ECO:0000256" key="8">
    <source>
        <dbReference type="ARBA" id="ARBA00022827"/>
    </source>
</evidence>
<evidence type="ECO:0000256" key="2">
    <source>
        <dbReference type="ARBA" id="ARBA00012393"/>
    </source>
</evidence>
<dbReference type="UniPathway" id="UPA00277">
    <property type="reaction ID" value="UER00407"/>
</dbReference>
<keyword evidence="4" id="KW-0288">FMN</keyword>
<evidence type="ECO:0000259" key="11">
    <source>
        <dbReference type="Pfam" id="PF06574"/>
    </source>
</evidence>